<feature type="binding site" evidence="10">
    <location>
        <position position="248"/>
    </location>
    <ligand>
        <name>K(+)</name>
        <dbReference type="ChEBI" id="CHEBI:29103"/>
    </ligand>
</feature>
<feature type="binding site" evidence="10">
    <location>
        <position position="253"/>
    </location>
    <ligand>
        <name>K(+)</name>
        <dbReference type="ChEBI" id="CHEBI:29103"/>
    </ligand>
</feature>
<dbReference type="PANTHER" id="PTHR42714:SF2">
    <property type="entry name" value="TRNA MODIFICATION GTPASE GTPBP3, MITOCHONDRIAL"/>
    <property type="match status" value="1"/>
</dbReference>
<evidence type="ECO:0000256" key="7">
    <source>
        <dbReference type="ARBA" id="ARBA00022842"/>
    </source>
</evidence>
<evidence type="ECO:0000256" key="9">
    <source>
        <dbReference type="ARBA" id="ARBA00023134"/>
    </source>
</evidence>
<keyword evidence="8 10" id="KW-0630">Potassium</keyword>
<comment type="caution">
    <text evidence="10">Lacks conserved residue(s) required for the propagation of feature annotation.</text>
</comment>
<dbReference type="GO" id="GO:0005829">
    <property type="term" value="C:cytosol"/>
    <property type="evidence" value="ECO:0007669"/>
    <property type="project" value="TreeGrafter"/>
</dbReference>
<dbReference type="Pfam" id="PF12631">
    <property type="entry name" value="MnmE_helical"/>
    <property type="match status" value="1"/>
</dbReference>
<dbReference type="CDD" id="cd04164">
    <property type="entry name" value="trmE"/>
    <property type="match status" value="1"/>
</dbReference>
<dbReference type="InterPro" id="IPR027417">
    <property type="entry name" value="P-loop_NTPase"/>
</dbReference>
<evidence type="ECO:0000256" key="10">
    <source>
        <dbReference type="HAMAP-Rule" id="MF_00379"/>
    </source>
</evidence>
<evidence type="ECO:0000313" key="14">
    <source>
        <dbReference type="Proteomes" id="UP000283896"/>
    </source>
</evidence>
<feature type="binding site" evidence="10">
    <location>
        <begin position="229"/>
        <end position="234"/>
    </location>
    <ligand>
        <name>GTP</name>
        <dbReference type="ChEBI" id="CHEBI:37565"/>
    </ligand>
</feature>
<name>A0A421NXJ7_9MOLU</name>
<comment type="subcellular location">
    <subcellularLocation>
        <location evidence="10">Cytoplasm</location>
    </subcellularLocation>
</comment>
<keyword evidence="7 10" id="KW-0460">Magnesium</keyword>
<dbReference type="GO" id="GO:0030488">
    <property type="term" value="P:tRNA methylation"/>
    <property type="evidence" value="ECO:0007669"/>
    <property type="project" value="TreeGrafter"/>
</dbReference>
<dbReference type="Gene3D" id="1.20.120.430">
    <property type="entry name" value="tRNA modification GTPase MnmE domain 2"/>
    <property type="match status" value="1"/>
</dbReference>
<dbReference type="EMBL" id="MPBG01000004">
    <property type="protein sequence ID" value="RMI88725.1"/>
    <property type="molecule type" value="Genomic_DNA"/>
</dbReference>
<dbReference type="FunFam" id="3.40.50.300:FF:000494">
    <property type="entry name" value="tRNA modification GTPase MnmE"/>
    <property type="match status" value="1"/>
</dbReference>
<evidence type="ECO:0000256" key="8">
    <source>
        <dbReference type="ARBA" id="ARBA00022958"/>
    </source>
</evidence>
<comment type="caution">
    <text evidence="13">The sequence shown here is derived from an EMBL/GenBank/DDBJ whole genome shotgun (WGS) entry which is preliminary data.</text>
</comment>
<feature type="binding site" evidence="10">
    <location>
        <position position="122"/>
    </location>
    <ligand>
        <name>(6S)-5-formyl-5,6,7,8-tetrahydrofolate</name>
        <dbReference type="ChEBI" id="CHEBI:57457"/>
    </ligand>
</feature>
<dbReference type="FunFam" id="3.30.1360.120:FF:000003">
    <property type="entry name" value="tRNA modification GTPase MnmE"/>
    <property type="match status" value="1"/>
</dbReference>
<keyword evidence="5 10" id="KW-0547">Nucleotide-binding</keyword>
<dbReference type="AlphaFoldDB" id="A0A421NXJ7"/>
<comment type="cofactor">
    <cofactor evidence="10">
        <name>K(+)</name>
        <dbReference type="ChEBI" id="CHEBI:29103"/>
    </cofactor>
    <text evidence="10">Binds 1 potassium ion per subunit.</text>
</comment>
<feature type="binding site" evidence="10">
    <location>
        <position position="22"/>
    </location>
    <ligand>
        <name>(6S)-5-formyl-5,6,7,8-tetrahydrofolate</name>
        <dbReference type="ChEBI" id="CHEBI:57457"/>
    </ligand>
</feature>
<dbReference type="EC" id="3.6.-.-" evidence="10"/>
<reference evidence="14" key="1">
    <citation type="submission" date="2016-11" db="EMBL/GenBank/DDBJ databases">
        <title>Genome sequence of Candidatus Phytoplasma solani strain SA-1.</title>
        <authorList>
            <person name="Haryono M."/>
            <person name="Samarzija I."/>
            <person name="Seruga Music M."/>
            <person name="Hogenhout S."/>
            <person name="Kuo C.-H."/>
        </authorList>
    </citation>
    <scope>NUCLEOTIDE SEQUENCE [LARGE SCALE GENOMIC DNA]</scope>
    <source>
        <strain evidence="14">SA-1</strain>
    </source>
</reference>
<feature type="binding site" evidence="10">
    <location>
        <begin position="333"/>
        <end position="336"/>
    </location>
    <ligand>
        <name>GTP</name>
        <dbReference type="ChEBI" id="CHEBI:37565"/>
    </ligand>
</feature>
<comment type="similarity">
    <text evidence="1 10 11">Belongs to the TRAFAC class TrmE-Era-EngA-EngB-Septin-like GTPase superfamily. TrmE GTPase family.</text>
</comment>
<dbReference type="InterPro" id="IPR004520">
    <property type="entry name" value="GTPase_MnmE"/>
</dbReference>
<dbReference type="CDD" id="cd14858">
    <property type="entry name" value="TrmE_N"/>
    <property type="match status" value="1"/>
</dbReference>
<dbReference type="OrthoDB" id="9805918at2"/>
<feature type="binding site" evidence="10">
    <location>
        <begin position="248"/>
        <end position="254"/>
    </location>
    <ligand>
        <name>GTP</name>
        <dbReference type="ChEBI" id="CHEBI:37565"/>
    </ligand>
</feature>
<dbReference type="InterPro" id="IPR027266">
    <property type="entry name" value="TrmE/GcvT-like"/>
</dbReference>
<dbReference type="NCBIfam" id="TIGR00231">
    <property type="entry name" value="small_GTP"/>
    <property type="match status" value="1"/>
</dbReference>
<evidence type="ECO:0000256" key="2">
    <source>
        <dbReference type="ARBA" id="ARBA00022490"/>
    </source>
</evidence>
<feature type="domain" description="TrmE-type G" evidence="12">
    <location>
        <begin position="219"/>
        <end position="377"/>
    </location>
</feature>
<evidence type="ECO:0000256" key="3">
    <source>
        <dbReference type="ARBA" id="ARBA00022694"/>
    </source>
</evidence>
<gene>
    <name evidence="10 13" type="primary">mnmE</name>
    <name evidence="10" type="synonym">trmE</name>
    <name evidence="13" type="ORF">PSSA1_v1c3210</name>
</gene>
<dbReference type="InterPro" id="IPR006073">
    <property type="entry name" value="GTP-bd"/>
</dbReference>
<dbReference type="Pfam" id="PF10396">
    <property type="entry name" value="TrmE_N"/>
    <property type="match status" value="1"/>
</dbReference>
<dbReference type="GO" id="GO:0003924">
    <property type="term" value="F:GTPase activity"/>
    <property type="evidence" value="ECO:0007669"/>
    <property type="project" value="UniProtKB-UniRule"/>
</dbReference>
<dbReference type="InterPro" id="IPR027368">
    <property type="entry name" value="MnmE_dom2"/>
</dbReference>
<dbReference type="GO" id="GO:0005525">
    <property type="term" value="F:GTP binding"/>
    <property type="evidence" value="ECO:0007669"/>
    <property type="project" value="UniProtKB-UniRule"/>
</dbReference>
<evidence type="ECO:0000259" key="12">
    <source>
        <dbReference type="PROSITE" id="PS51709"/>
    </source>
</evidence>
<keyword evidence="14" id="KW-1185">Reference proteome</keyword>
<organism evidence="13 14">
    <name type="scientific">Candidatus Phytoplasma solani</name>
    <dbReference type="NCBI Taxonomy" id="69896"/>
    <lineage>
        <taxon>Bacteria</taxon>
        <taxon>Bacillati</taxon>
        <taxon>Mycoplasmatota</taxon>
        <taxon>Mollicutes</taxon>
        <taxon>Acholeplasmatales</taxon>
        <taxon>Acholeplasmataceae</taxon>
        <taxon>Candidatus Phytoplasma</taxon>
        <taxon>16SrXII (Stolbur group)</taxon>
    </lineage>
</organism>
<feature type="binding site" evidence="10">
    <location>
        <position position="233"/>
    </location>
    <ligand>
        <name>Mg(2+)</name>
        <dbReference type="ChEBI" id="CHEBI:18420"/>
    </ligand>
</feature>
<keyword evidence="2 10" id="KW-0963">Cytoplasm</keyword>
<dbReference type="PROSITE" id="PS51709">
    <property type="entry name" value="G_TRME"/>
    <property type="match status" value="1"/>
</dbReference>
<comment type="function">
    <text evidence="10">Exhibits a very high intrinsic GTPase hydrolysis rate. Involved in the addition of a carboxymethylaminomethyl (cmnm) group at the wobble position (U34) of certain tRNAs, forming tRNA-cmnm(5)s(2)U34.</text>
</comment>
<sequence>MFFDTIAAISTPLATGGISVIRISGTQAIAEVNKIFQGKDLIKVPTHTICHGFILNNDQSILDEVLVSVFKEPNSFTGENVIEISTHGGILITQMVLERILTLDIRLAHPGEFSQRAYLNGKIDLVQAEAIMDLIHATNQNAVKIANVGLHKQTSQLVSSLREKILNLIAQIEVNIDYPEYDDAVEMTHTVIDPQVASLIVQLEDILTHSQKSRYLKEGIKTLIIGRPNVGKSSLLNALLNESKAIVSDIAGTTRDFVDAYFNCQGIILHLIDTAGIHHTTDPIEKIGITRTKKLLSQAQLVLLVLDQSEVLQPEDKQLLELTKNHLRIIIANKADLKTFLSKKTFLSLFESDIVTVSSLKKTGLLELQNCILQKFQLDLIQPKDFNYFSNIRHINQIQIAYQALLDLQNALKMLMPIDICVIDLTKAYQALGEILGDHQENNLIKELFAKFCLGK</sequence>
<feature type="binding site" evidence="10">
    <location>
        <position position="83"/>
    </location>
    <ligand>
        <name>(6S)-5-formyl-5,6,7,8-tetrahydrofolate</name>
        <dbReference type="ChEBI" id="CHEBI:57457"/>
    </ligand>
</feature>
<dbReference type="Pfam" id="PF01926">
    <property type="entry name" value="MMR_HSR1"/>
    <property type="match status" value="1"/>
</dbReference>
<dbReference type="STRING" id="69896.S284_02060"/>
<keyword evidence="3 10" id="KW-0819">tRNA processing</keyword>
<feature type="binding site" evidence="10">
    <location>
        <begin position="273"/>
        <end position="276"/>
    </location>
    <ligand>
        <name>GTP</name>
        <dbReference type="ChEBI" id="CHEBI:37565"/>
    </ligand>
</feature>
<keyword evidence="6 10" id="KW-0378">Hydrolase</keyword>
<evidence type="ECO:0000256" key="1">
    <source>
        <dbReference type="ARBA" id="ARBA00011043"/>
    </source>
</evidence>
<dbReference type="InterPro" id="IPR005225">
    <property type="entry name" value="Small_GTP-bd"/>
</dbReference>
<dbReference type="Proteomes" id="UP000283896">
    <property type="component" value="Unassembled WGS sequence"/>
</dbReference>
<dbReference type="SUPFAM" id="SSF52540">
    <property type="entry name" value="P-loop containing nucleoside triphosphate hydrolases"/>
    <property type="match status" value="1"/>
</dbReference>
<proteinExistence type="inferred from homology"/>
<dbReference type="GO" id="GO:0002098">
    <property type="term" value="P:tRNA wobble uridine modification"/>
    <property type="evidence" value="ECO:0007669"/>
    <property type="project" value="TreeGrafter"/>
</dbReference>
<evidence type="ECO:0000256" key="4">
    <source>
        <dbReference type="ARBA" id="ARBA00022723"/>
    </source>
</evidence>
<keyword evidence="4 10" id="KW-0479">Metal-binding</keyword>
<comment type="subunit">
    <text evidence="10">Homodimer. Heterotetramer of two MnmE and two MnmG subunits.</text>
</comment>
<evidence type="ECO:0000256" key="5">
    <source>
        <dbReference type="ARBA" id="ARBA00022741"/>
    </source>
</evidence>
<dbReference type="Gene3D" id="3.30.1360.120">
    <property type="entry name" value="Probable tRNA modification gtpase trme, domain 1"/>
    <property type="match status" value="1"/>
</dbReference>
<keyword evidence="9 10" id="KW-0342">GTP-binding</keyword>
<dbReference type="InterPro" id="IPR031168">
    <property type="entry name" value="G_TrmE"/>
</dbReference>
<dbReference type="Gene3D" id="3.40.50.300">
    <property type="entry name" value="P-loop containing nucleotide triphosphate hydrolases"/>
    <property type="match status" value="1"/>
</dbReference>
<protein>
    <recommendedName>
        <fullName evidence="10">tRNA modification GTPase MnmE</fullName>
        <ecNumber evidence="10">3.6.-.-</ecNumber>
    </recommendedName>
</protein>
<dbReference type="HAMAP" id="MF_00379">
    <property type="entry name" value="GTPase_MnmE"/>
    <property type="match status" value="1"/>
</dbReference>
<feature type="binding site" evidence="10">
    <location>
        <position position="229"/>
    </location>
    <ligand>
        <name>K(+)</name>
        <dbReference type="ChEBI" id="CHEBI:29103"/>
    </ligand>
</feature>
<accession>A0A421NXJ7</accession>
<evidence type="ECO:0000313" key="13">
    <source>
        <dbReference type="EMBL" id="RMI88725.1"/>
    </source>
</evidence>
<feature type="binding site" evidence="10">
    <location>
        <position position="456"/>
    </location>
    <ligand>
        <name>(6S)-5-formyl-5,6,7,8-tetrahydrofolate</name>
        <dbReference type="ChEBI" id="CHEBI:57457"/>
    </ligand>
</feature>
<dbReference type="NCBIfam" id="TIGR00450">
    <property type="entry name" value="mnmE_trmE_thdF"/>
    <property type="match status" value="1"/>
</dbReference>
<dbReference type="InterPro" id="IPR018948">
    <property type="entry name" value="GTP-bd_TrmE_N"/>
</dbReference>
<feature type="binding site" evidence="10">
    <location>
        <position position="250"/>
    </location>
    <ligand>
        <name>K(+)</name>
        <dbReference type="ChEBI" id="CHEBI:29103"/>
    </ligand>
</feature>
<dbReference type="GO" id="GO:0046872">
    <property type="term" value="F:metal ion binding"/>
    <property type="evidence" value="ECO:0007669"/>
    <property type="project" value="UniProtKB-KW"/>
</dbReference>
<feature type="binding site" evidence="10">
    <location>
        <position position="254"/>
    </location>
    <ligand>
        <name>Mg(2+)</name>
        <dbReference type="ChEBI" id="CHEBI:18420"/>
    </ligand>
</feature>
<dbReference type="InterPro" id="IPR025867">
    <property type="entry name" value="MnmE_helical"/>
</dbReference>
<dbReference type="RefSeq" id="WP_122225452.1">
    <property type="nucleotide sequence ID" value="NZ_CP103785.1"/>
</dbReference>
<dbReference type="PANTHER" id="PTHR42714">
    <property type="entry name" value="TRNA MODIFICATION GTPASE GTPBP3"/>
    <property type="match status" value="1"/>
</dbReference>
<evidence type="ECO:0000256" key="6">
    <source>
        <dbReference type="ARBA" id="ARBA00022801"/>
    </source>
</evidence>
<dbReference type="GO" id="GO:0042802">
    <property type="term" value="F:identical protein binding"/>
    <property type="evidence" value="ECO:0007669"/>
    <property type="project" value="UniProtKB-ARBA"/>
</dbReference>
<evidence type="ECO:0000256" key="11">
    <source>
        <dbReference type="RuleBase" id="RU003313"/>
    </source>
</evidence>